<dbReference type="PANTHER" id="PTHR43108:SF8">
    <property type="entry name" value="SD21168P"/>
    <property type="match status" value="1"/>
</dbReference>
<dbReference type="PDB" id="6XTR">
    <property type="method" value="X-ray"/>
    <property type="resolution" value="1.20 A"/>
    <property type="chains" value="C=76-91"/>
</dbReference>
<sequence>MSGTFPLTRRRVLLSGAVAATVAGICGGTSRPVSGRGRPNVLLLVTDDQPLHTEWAMPVLRDMIKRSGVRFTRAYATTPLCGPSRASILSGRYAHNHGVLQNGRPERLDQSTVLPRYLREAGYRTAMFGKYLNGWDVHQAPPHFDEYALMHPPKYGETWWNVNGKVSRKRAYSTSLIRDHAVRFLRRHRASGRPWFLYLTPYAPHAPFTPEARYANLSVPSWRGNPAVAESDKRDKPFYIRRSDPDLHRARRIRAGQLRTLRSVDDLLGAVRDELRAQRRLDDTLIIVISDNGYCWGDHGWHAKSVPYSPAVRIPLYLSWPAGGLGRGATDDRLVANIDIMPTILDAAGIDPGAARLDGRSLLRPGERDRLLLEWWKRGPGQAGHSWAATVTRDYQYIEHYDTILRRGRPVGSGAVVHREYYDLRKDPHQLTNLLHRTGSGVARRLDVAGLSARLAADRRA</sequence>
<proteinExistence type="evidence at protein level"/>
<dbReference type="PDB" id="6XTM">
    <property type="method" value="X-ray"/>
    <property type="resolution" value="1.25 A"/>
    <property type="chains" value="C=76-89"/>
</dbReference>
<evidence type="ECO:0007829" key="5">
    <source>
        <dbReference type="PDB" id="6XTL"/>
    </source>
</evidence>
<dbReference type="EMBL" id="CP001738">
    <property type="protein sequence ID" value="ACY95662.1"/>
    <property type="molecule type" value="Genomic_DNA"/>
</dbReference>
<feature type="binding site" evidence="4 7">
    <location>
        <position position="81"/>
    </location>
    <ligand>
        <name>Cu(+)</name>
        <dbReference type="ChEBI" id="CHEBI:49552"/>
    </ligand>
</feature>
<keyword evidence="3" id="KW-1185">Reference proteome</keyword>
<dbReference type="HOGENOM" id="CLU_006332_4_1_11"/>
<reference evidence="4" key="2">
    <citation type="journal article" date="2019" name="Chem. Sci.">
        <title>Structure of formylglycine-generating enzyme in complex with copper and a substrate reveals an acidic pocket for binding and activation of molecular oxygen.</title>
        <authorList>
            <person name="Miarzlou D.A."/>
            <person name="Leisinger F."/>
            <person name="Joss D."/>
            <person name="Haussinger D."/>
            <person name="Seebeck F.P."/>
        </authorList>
    </citation>
    <scope>X-RAY CRYSTALLOGRAPHY (1.04 ANGSTROMS) OF 76-91 IN COMPLEX WITH CU(+)</scope>
</reference>
<dbReference type="PDBsum" id="6S07"/>
<evidence type="ECO:0000313" key="3">
    <source>
        <dbReference type="Proteomes" id="UP000001918"/>
    </source>
</evidence>
<dbReference type="PDB" id="6XTS">
    <property type="method" value="X-ray"/>
    <property type="resolution" value="1.20 A"/>
    <property type="chains" value="C=76-89"/>
</dbReference>
<dbReference type="PDB" id="6S07">
    <property type="method" value="X-ray"/>
    <property type="resolution" value="1.04 A"/>
    <property type="chains" value="C=76-91"/>
</dbReference>
<keyword evidence="4 5" id="KW-0002">3D-structure</keyword>
<evidence type="ECO:0000259" key="1">
    <source>
        <dbReference type="Pfam" id="PF00884"/>
    </source>
</evidence>
<dbReference type="KEGG" id="tcu:Tcur_0054"/>
<dbReference type="GO" id="GO:0046872">
    <property type="term" value="F:metal ion binding"/>
    <property type="evidence" value="ECO:0007669"/>
    <property type="project" value="UniProtKB-KW"/>
</dbReference>
<dbReference type="PANTHER" id="PTHR43108">
    <property type="entry name" value="N-ACETYLGLUCOSAMINE-6-SULFATASE FAMILY MEMBER"/>
    <property type="match status" value="1"/>
</dbReference>
<dbReference type="Proteomes" id="UP000001918">
    <property type="component" value="Chromosome"/>
</dbReference>
<dbReference type="PDB" id="6XTQ">
    <property type="method" value="X-ray"/>
    <property type="resolution" value="1.40 A"/>
    <property type="chains" value="C=76-89"/>
</dbReference>
<dbReference type="Pfam" id="PF00884">
    <property type="entry name" value="Sulfatase"/>
    <property type="match status" value="1"/>
</dbReference>
<reference evidence="2 3" key="1">
    <citation type="journal article" date="2011" name="Stand. Genomic Sci.">
        <title>Complete genome sequence of Thermomonospora curvata type strain (B9).</title>
        <authorList>
            <person name="Chertkov O."/>
            <person name="Sikorski J."/>
            <person name="Nolan M."/>
            <person name="Lapidus A."/>
            <person name="Lucas S."/>
            <person name="Del Rio T.G."/>
            <person name="Tice H."/>
            <person name="Cheng J.F."/>
            <person name="Goodwin L."/>
            <person name="Pitluck S."/>
            <person name="Liolios K."/>
            <person name="Ivanova N."/>
            <person name="Mavromatis K."/>
            <person name="Mikhailova N."/>
            <person name="Ovchinnikova G."/>
            <person name="Pati A."/>
            <person name="Chen A."/>
            <person name="Palaniappan K."/>
            <person name="Djao O.D."/>
            <person name="Land M."/>
            <person name="Hauser L."/>
            <person name="Chang Y.J."/>
            <person name="Jeffries C.D."/>
            <person name="Brettin T."/>
            <person name="Han C."/>
            <person name="Detter J.C."/>
            <person name="Rohde M."/>
            <person name="Goker M."/>
            <person name="Woyke T."/>
            <person name="Bristow J."/>
            <person name="Eisen J.A."/>
            <person name="Markowitz V."/>
            <person name="Hugenholtz P."/>
            <person name="Klenk H.P."/>
            <person name="Kyrpides N.C."/>
        </authorList>
    </citation>
    <scope>NUCLEOTIDE SEQUENCE [LARGE SCALE GENOMIC DNA]</scope>
    <source>
        <strain evidence="3">ATCC 19995 / DSM 43183 / JCM 3096 / KCTC 9072 / NBRC 15933 / NCIMB 10081 / Henssen B9</strain>
    </source>
</reference>
<evidence type="ECO:0007829" key="7">
    <source>
        <dbReference type="PDB" id="6XTP"/>
    </source>
</evidence>
<evidence type="ECO:0007829" key="6">
    <source>
        <dbReference type="PDB" id="6XTM"/>
    </source>
</evidence>
<evidence type="ECO:0007829" key="4">
    <source>
        <dbReference type="PDB" id="6S07"/>
    </source>
</evidence>
<dbReference type="PDB" id="6XTP">
    <property type="method" value="X-ray"/>
    <property type="resolution" value="1.80 A"/>
    <property type="chains" value="C=76-89"/>
</dbReference>
<dbReference type="InterPro" id="IPR017850">
    <property type="entry name" value="Alkaline_phosphatase_core_sf"/>
</dbReference>
<dbReference type="PDB" id="6XTO">
    <property type="method" value="X-ray"/>
    <property type="resolution" value="1.40 A"/>
    <property type="chains" value="C=76-89"/>
</dbReference>
<dbReference type="PDB" id="6XTN">
    <property type="method" value="X-ray"/>
    <property type="resolution" value="1.40 A"/>
    <property type="chains" value="C=76-91"/>
</dbReference>
<dbReference type="RefSeq" id="WP_012850446.1">
    <property type="nucleotide sequence ID" value="NC_013510.1"/>
</dbReference>
<dbReference type="eggNOG" id="COG3119">
    <property type="taxonomic scope" value="Bacteria"/>
</dbReference>
<keyword evidence="4 7" id="KW-0479">Metal-binding</keyword>
<dbReference type="CDD" id="cd16147">
    <property type="entry name" value="G6S"/>
    <property type="match status" value="1"/>
</dbReference>
<dbReference type="Gene3D" id="3.40.720.10">
    <property type="entry name" value="Alkaline Phosphatase, subunit A"/>
    <property type="match status" value="1"/>
</dbReference>
<accession>D1ADF2</accession>
<protein>
    <submittedName>
        <fullName evidence="2">Sulfatase</fullName>
    </submittedName>
</protein>
<dbReference type="SUPFAM" id="SSF53649">
    <property type="entry name" value="Alkaline phosphatase-like"/>
    <property type="match status" value="1"/>
</dbReference>
<dbReference type="PDB" id="6XTL">
    <property type="method" value="X-ray"/>
    <property type="resolution" value="1.80 A"/>
    <property type="chains" value="C=76-91"/>
</dbReference>
<dbReference type="AlphaFoldDB" id="D1ADF2"/>
<reference evidence="5 6" key="3">
    <citation type="journal article" date="2020" name="Angew. Chem. Int. Ed. Engl.">
        <title>Non-Coordinative Binding of O2 at the Active Center of a Copper-Dependent Enzyme.</title>
        <authorList>
            <person name="Leisinger F."/>
            <person name="Miarzlou D.A."/>
            <person name="Seebeck F.P."/>
        </authorList>
    </citation>
    <scope>X-RAY CRYSTALLOGRAPHY (1.20 ANGSTROMS) OF 76-91 IN COMPLEX WITH CU(+)</scope>
</reference>
<feature type="domain" description="Sulfatase N-terminal" evidence="1">
    <location>
        <begin position="39"/>
        <end position="350"/>
    </location>
</feature>
<organism evidence="2 3">
    <name type="scientific">Thermomonospora curvata (strain ATCC 19995 / DSM 43183 / JCM 3096 / KCTC 9072 / NBRC 15933 / NCIMB 10081 / Henssen B9)</name>
    <dbReference type="NCBI Taxonomy" id="471852"/>
    <lineage>
        <taxon>Bacteria</taxon>
        <taxon>Bacillati</taxon>
        <taxon>Actinomycetota</taxon>
        <taxon>Actinomycetes</taxon>
        <taxon>Streptosporangiales</taxon>
        <taxon>Thermomonosporaceae</taxon>
        <taxon>Thermomonospora</taxon>
    </lineage>
</organism>
<evidence type="ECO:0000313" key="2">
    <source>
        <dbReference type="EMBL" id="ACY95662.1"/>
    </source>
</evidence>
<gene>
    <name evidence="2" type="ordered locus">Tcur_0054</name>
</gene>
<name>D1ADF2_THECD</name>
<dbReference type="SMR" id="D1ADF2"/>
<dbReference type="STRING" id="471852.Tcur_0054"/>
<dbReference type="InterPro" id="IPR000917">
    <property type="entry name" value="Sulfatase_N"/>
</dbReference>